<keyword evidence="12" id="KW-1185">Reference proteome</keyword>
<dbReference type="SUPFAM" id="SSF46894">
    <property type="entry name" value="C-terminal effector domain of the bipartite response regulators"/>
    <property type="match status" value="1"/>
</dbReference>
<comment type="caution">
    <text evidence="11">The sequence shown here is derived from an EMBL/GenBank/DDBJ whole genome shotgun (WGS) entry which is preliminary data.</text>
</comment>
<dbReference type="SUPFAM" id="SSF52172">
    <property type="entry name" value="CheY-like"/>
    <property type="match status" value="1"/>
</dbReference>
<dbReference type="Pfam" id="PF00486">
    <property type="entry name" value="Trans_reg_C"/>
    <property type="match status" value="1"/>
</dbReference>
<dbReference type="CDD" id="cd00383">
    <property type="entry name" value="trans_reg_C"/>
    <property type="match status" value="1"/>
</dbReference>
<dbReference type="RefSeq" id="WP_036683465.1">
    <property type="nucleotide sequence ID" value="NZ_FYEP01000020.1"/>
</dbReference>
<dbReference type="AlphaFoldDB" id="A0A081P2Z7"/>
<dbReference type="InterPro" id="IPR001867">
    <property type="entry name" value="OmpR/PhoB-type_DNA-bd"/>
</dbReference>
<dbReference type="PROSITE" id="PS50110">
    <property type="entry name" value="RESPONSE_REGULATORY"/>
    <property type="match status" value="1"/>
</dbReference>
<name>A0A081P2Z7_9BACL</name>
<keyword evidence="4" id="KW-0805">Transcription regulation</keyword>
<evidence type="ECO:0000259" key="10">
    <source>
        <dbReference type="PROSITE" id="PS51755"/>
    </source>
</evidence>
<dbReference type="InterPro" id="IPR001789">
    <property type="entry name" value="Sig_transdc_resp-reg_receiver"/>
</dbReference>
<dbReference type="GO" id="GO:0005829">
    <property type="term" value="C:cytosol"/>
    <property type="evidence" value="ECO:0007669"/>
    <property type="project" value="TreeGrafter"/>
</dbReference>
<dbReference type="Pfam" id="PF00072">
    <property type="entry name" value="Response_reg"/>
    <property type="match status" value="1"/>
</dbReference>
<dbReference type="Gene3D" id="6.10.250.690">
    <property type="match status" value="1"/>
</dbReference>
<evidence type="ECO:0000256" key="5">
    <source>
        <dbReference type="ARBA" id="ARBA00023125"/>
    </source>
</evidence>
<dbReference type="PROSITE" id="PS51755">
    <property type="entry name" value="OMPR_PHOB"/>
    <property type="match status" value="1"/>
</dbReference>
<evidence type="ECO:0000256" key="7">
    <source>
        <dbReference type="PROSITE-ProRule" id="PRU00169"/>
    </source>
</evidence>
<sequence length="236" mass="27204">MTDEAKILIVDDDEEIRGLIALYLQNHGFRVLMAEEGSQILELLLREKPDLMILDIVLPDTDGVQLCRRIREHSDIPILFLSCKREADDIIVGLDTGGDDYMTKPFDPLVLVARVKANLRRRTASPQQSKEKAALLRFGEVEANLHNYEVRVGGEPVDLFAKERQLLFFLLKHPNQVFSAAQLHDQVWGWDSFSDERTVMVHISNLRRKLERDPSAPRHIRTVRGFGYQFFWEGKP</sequence>
<keyword evidence="2 7" id="KW-0597">Phosphoprotein</keyword>
<dbReference type="PANTHER" id="PTHR48111:SF40">
    <property type="entry name" value="PHOSPHATE REGULON TRANSCRIPTIONAL REGULATORY PROTEIN PHOB"/>
    <property type="match status" value="1"/>
</dbReference>
<dbReference type="Proteomes" id="UP000028123">
    <property type="component" value="Unassembled WGS sequence"/>
</dbReference>
<protein>
    <submittedName>
        <fullName evidence="11">PhoP family transcriptional regulator</fullName>
    </submittedName>
</protein>
<dbReference type="SMART" id="SM00448">
    <property type="entry name" value="REC"/>
    <property type="match status" value="1"/>
</dbReference>
<evidence type="ECO:0000256" key="1">
    <source>
        <dbReference type="ARBA" id="ARBA00004496"/>
    </source>
</evidence>
<dbReference type="eggNOG" id="COG0745">
    <property type="taxonomic scope" value="Bacteria"/>
</dbReference>
<dbReference type="CDD" id="cd17574">
    <property type="entry name" value="REC_OmpR"/>
    <property type="match status" value="1"/>
</dbReference>
<dbReference type="InterPro" id="IPR016032">
    <property type="entry name" value="Sig_transdc_resp-reg_C-effctor"/>
</dbReference>
<evidence type="ECO:0000259" key="9">
    <source>
        <dbReference type="PROSITE" id="PS50110"/>
    </source>
</evidence>
<keyword evidence="6" id="KW-0804">Transcription</keyword>
<dbReference type="EMBL" id="JNVM01000012">
    <property type="protein sequence ID" value="KEQ25070.1"/>
    <property type="molecule type" value="Genomic_DNA"/>
</dbReference>
<dbReference type="PANTHER" id="PTHR48111">
    <property type="entry name" value="REGULATOR OF RPOS"/>
    <property type="match status" value="1"/>
</dbReference>
<dbReference type="Gene3D" id="1.10.10.10">
    <property type="entry name" value="Winged helix-like DNA-binding domain superfamily/Winged helix DNA-binding domain"/>
    <property type="match status" value="1"/>
</dbReference>
<organism evidence="11 12">
    <name type="scientific">Paenibacillus tyrfis</name>
    <dbReference type="NCBI Taxonomy" id="1501230"/>
    <lineage>
        <taxon>Bacteria</taxon>
        <taxon>Bacillati</taxon>
        <taxon>Bacillota</taxon>
        <taxon>Bacilli</taxon>
        <taxon>Bacillales</taxon>
        <taxon>Paenibacillaceae</taxon>
        <taxon>Paenibacillus</taxon>
    </lineage>
</organism>
<dbReference type="GO" id="GO:0000156">
    <property type="term" value="F:phosphorelay response regulator activity"/>
    <property type="evidence" value="ECO:0007669"/>
    <property type="project" value="TreeGrafter"/>
</dbReference>
<evidence type="ECO:0000256" key="2">
    <source>
        <dbReference type="ARBA" id="ARBA00022553"/>
    </source>
</evidence>
<reference evidence="11 12" key="1">
    <citation type="submission" date="2014-06" db="EMBL/GenBank/DDBJ databases">
        <title>Draft genome sequence of Paenibacillus sp. MSt1.</title>
        <authorList>
            <person name="Aw Y.K."/>
            <person name="Ong K.S."/>
            <person name="Gan H.M."/>
            <person name="Lee S.M."/>
        </authorList>
    </citation>
    <scope>NUCLEOTIDE SEQUENCE [LARGE SCALE GENOMIC DNA]</scope>
    <source>
        <strain evidence="11 12">MSt1</strain>
    </source>
</reference>
<keyword evidence="3" id="KW-0902">Two-component regulatory system</keyword>
<dbReference type="GO" id="GO:0032993">
    <property type="term" value="C:protein-DNA complex"/>
    <property type="evidence" value="ECO:0007669"/>
    <property type="project" value="TreeGrafter"/>
</dbReference>
<evidence type="ECO:0000256" key="3">
    <source>
        <dbReference type="ARBA" id="ARBA00023012"/>
    </source>
</evidence>
<feature type="modified residue" description="4-aspartylphosphate" evidence="7">
    <location>
        <position position="55"/>
    </location>
</feature>
<dbReference type="FunFam" id="1.10.10.10:FF:000018">
    <property type="entry name" value="DNA-binding response regulator ResD"/>
    <property type="match status" value="1"/>
</dbReference>
<dbReference type="GO" id="GO:0000976">
    <property type="term" value="F:transcription cis-regulatory region binding"/>
    <property type="evidence" value="ECO:0007669"/>
    <property type="project" value="TreeGrafter"/>
</dbReference>
<feature type="domain" description="Response regulatory" evidence="9">
    <location>
        <begin position="6"/>
        <end position="119"/>
    </location>
</feature>
<keyword evidence="5 8" id="KW-0238">DNA-binding</keyword>
<evidence type="ECO:0000313" key="11">
    <source>
        <dbReference type="EMBL" id="KEQ25070.1"/>
    </source>
</evidence>
<evidence type="ECO:0000256" key="8">
    <source>
        <dbReference type="PROSITE-ProRule" id="PRU01091"/>
    </source>
</evidence>
<gene>
    <name evidence="11" type="ORF">ET33_05090</name>
</gene>
<evidence type="ECO:0000256" key="4">
    <source>
        <dbReference type="ARBA" id="ARBA00023015"/>
    </source>
</evidence>
<feature type="DNA-binding region" description="OmpR/PhoB-type" evidence="8">
    <location>
        <begin position="133"/>
        <end position="232"/>
    </location>
</feature>
<proteinExistence type="predicted"/>
<dbReference type="SMART" id="SM00862">
    <property type="entry name" value="Trans_reg_C"/>
    <property type="match status" value="1"/>
</dbReference>
<dbReference type="OrthoDB" id="9790442at2"/>
<accession>A0A081P2Z7</accession>
<feature type="domain" description="OmpR/PhoB-type" evidence="10">
    <location>
        <begin position="133"/>
        <end position="232"/>
    </location>
</feature>
<dbReference type="InterPro" id="IPR036388">
    <property type="entry name" value="WH-like_DNA-bd_sf"/>
</dbReference>
<evidence type="ECO:0000313" key="12">
    <source>
        <dbReference type="Proteomes" id="UP000028123"/>
    </source>
</evidence>
<dbReference type="InterPro" id="IPR039420">
    <property type="entry name" value="WalR-like"/>
</dbReference>
<comment type="subcellular location">
    <subcellularLocation>
        <location evidence="1">Cytoplasm</location>
    </subcellularLocation>
</comment>
<dbReference type="GO" id="GO:0006355">
    <property type="term" value="P:regulation of DNA-templated transcription"/>
    <property type="evidence" value="ECO:0007669"/>
    <property type="project" value="InterPro"/>
</dbReference>
<dbReference type="InterPro" id="IPR011006">
    <property type="entry name" value="CheY-like_superfamily"/>
</dbReference>
<dbReference type="Gene3D" id="3.40.50.2300">
    <property type="match status" value="1"/>
</dbReference>
<evidence type="ECO:0000256" key="6">
    <source>
        <dbReference type="ARBA" id="ARBA00023163"/>
    </source>
</evidence>
<dbReference type="FunFam" id="3.40.50.2300:FF:000001">
    <property type="entry name" value="DNA-binding response regulator PhoB"/>
    <property type="match status" value="1"/>
</dbReference>